<gene>
    <name evidence="2" type="ORF">Q5H94_01880</name>
</gene>
<keyword evidence="1" id="KW-1133">Transmembrane helix</keyword>
<evidence type="ECO:0000313" key="2">
    <source>
        <dbReference type="EMBL" id="MDO7841063.1"/>
    </source>
</evidence>
<reference evidence="2" key="1">
    <citation type="submission" date="2023-07" db="EMBL/GenBank/DDBJ databases">
        <authorList>
            <person name="Kim M.K."/>
        </authorList>
    </citation>
    <scope>NUCLEOTIDE SEQUENCE</scope>
    <source>
        <strain evidence="2">CA1-15</strain>
    </source>
</reference>
<evidence type="ECO:0000313" key="3">
    <source>
        <dbReference type="Proteomes" id="UP001176468"/>
    </source>
</evidence>
<feature type="transmembrane region" description="Helical" evidence="1">
    <location>
        <begin position="43"/>
        <end position="63"/>
    </location>
</feature>
<proteinExistence type="predicted"/>
<name>A0ABT8ZU13_9SPHN</name>
<accession>A0ABT8ZU13</accession>
<feature type="transmembrane region" description="Helical" evidence="1">
    <location>
        <begin position="75"/>
        <end position="93"/>
    </location>
</feature>
<protein>
    <submittedName>
        <fullName evidence="2">Uncharacterized protein</fullName>
    </submittedName>
</protein>
<organism evidence="2 3">
    <name type="scientific">Sphingomonas immobilis</name>
    <dbReference type="NCBI Taxonomy" id="3063997"/>
    <lineage>
        <taxon>Bacteria</taxon>
        <taxon>Pseudomonadati</taxon>
        <taxon>Pseudomonadota</taxon>
        <taxon>Alphaproteobacteria</taxon>
        <taxon>Sphingomonadales</taxon>
        <taxon>Sphingomonadaceae</taxon>
        <taxon>Sphingomonas</taxon>
    </lineage>
</organism>
<dbReference type="RefSeq" id="WP_304559461.1">
    <property type="nucleotide sequence ID" value="NZ_JAUQSZ010000001.1"/>
</dbReference>
<dbReference type="Proteomes" id="UP001176468">
    <property type="component" value="Unassembled WGS sequence"/>
</dbReference>
<evidence type="ECO:0000256" key="1">
    <source>
        <dbReference type="SAM" id="Phobius"/>
    </source>
</evidence>
<keyword evidence="1" id="KW-0472">Membrane</keyword>
<keyword evidence="3" id="KW-1185">Reference proteome</keyword>
<comment type="caution">
    <text evidence="2">The sequence shown here is derived from an EMBL/GenBank/DDBJ whole genome shotgun (WGS) entry which is preliminary data.</text>
</comment>
<sequence length="127" mass="14259">MSLGFFEYLDRKGERCAERYLKALAARERRAGLRGPGWPDSRGWIVIASFLLTVIVLLLIWLVPELRRDEFFKNIAVLIVGTGWINGALSWAFSATKQGGELADANKELVRKQVEASPPIEEGKKDV</sequence>
<keyword evidence="1" id="KW-0812">Transmembrane</keyword>
<dbReference type="EMBL" id="JAUQSZ010000001">
    <property type="protein sequence ID" value="MDO7841063.1"/>
    <property type="molecule type" value="Genomic_DNA"/>
</dbReference>